<reference evidence="4" key="1">
    <citation type="journal article" date="2009" name="Mol. Biol. Evol.">
        <title>Degenerate tetraploidy was established before bdelloid rotifer families diverged.</title>
        <authorList>
            <person name="Hur J.H."/>
            <person name="Van Doninck K."/>
            <person name="Mandigo M.L."/>
            <person name="Meselson M."/>
        </authorList>
    </citation>
    <scope>NUCLEOTIDE SEQUENCE</scope>
</reference>
<feature type="chain" id="PRO_5002788679" evidence="3">
    <location>
        <begin position="21"/>
        <end position="850"/>
    </location>
</feature>
<evidence type="ECO:0000313" key="4">
    <source>
        <dbReference type="EMBL" id="ACD88968.1"/>
    </source>
</evidence>
<dbReference type="EMBL" id="EU637018">
    <property type="protein sequence ID" value="ACD88968.1"/>
    <property type="molecule type" value="Genomic_DNA"/>
</dbReference>
<name>B3G3Z7_ADIVA</name>
<sequence length="850" mass="96882">MIIIRSLVLLLLVSIIPCSSLDCYECGCEQSDLTSCNCDVITSSTENDYCVILEQRYTDTTYIQLNRVPRNASWVYIEDPYYVLTQESIRYNRTTQQWFLWTSSVVFGCDWDRCNSPDLISALPNSFKLNISTAWLNANIYGTGSVSSCIRCDTEVCGNTSNPSDFSQCPLTSCGNITSCLAYDLWNNVDTGEQCVQAQCAPEYLDGEFGELYGGKFRVDVESVVYLAQDRSKYDIWEIDVYCSVMNCTRPTIFQEVAQQLTLEIGDLSKYPITRPSTTQAPSTTTTPIQNPLRCYSCDCFDEQTCDCSSTVVSSLDYTYCIIVRENFGQETYIYADYLELDATFMYIQEFPYALIEETIDYNEKTGIWFTTTNFVVYGCNWNLCNKASLIPLLPNSFQMRLPEAWLNSSVLGSGLPVRNCHECPDEAQCGTTDFLVANTCPIQSCNTTCLVLDTYDDPEYDYLCYQSFCLPPDTEDYQLDRHRIEIEGIIYASRQDVVHLWEVDIYCRADDCSRPGIFKELHEQLTVQPGTLSALFNETHDPNIPQRRCYDCYCYNKPDCPCNRTTIMNSNETYCLLMRENYGQDSWITLGHLDQDSTRVHIRDFPYLLVEESIIYDEQLQRWNTITNFVVYGCDWDYCNHPSLIPYLPNTFKMRLPDSWLNTNVLGTGQPVRDCHECPEGPQCGTTDFLDPGRCPIKSCNTTCLVFDTFNDPSVDEQCYQSFCAPPDTEDYQIDTHRVEIEGIVYLHKPSREVEIWEIDLYCRADDCSRPEIFTELKTILTVDPGDLSPFDQTTSTSASTSTSTKPSTNPSSMTSTVPGATTTSKASVLTYFNIYLVLLVSIFLFSFH</sequence>
<evidence type="ECO:0000256" key="2">
    <source>
        <dbReference type="SAM" id="Phobius"/>
    </source>
</evidence>
<feature type="signal peptide" evidence="3">
    <location>
        <begin position="1"/>
        <end position="20"/>
    </location>
</feature>
<protein>
    <submittedName>
        <fullName evidence="4">Sodefrin repeats C</fullName>
    </submittedName>
</protein>
<evidence type="ECO:0000256" key="3">
    <source>
        <dbReference type="SAM" id="SignalP"/>
    </source>
</evidence>
<organism evidence="4">
    <name type="scientific">Adineta vaga</name>
    <name type="common">Rotifer</name>
    <name type="synonym">Callidina vaga</name>
    <dbReference type="NCBI Taxonomy" id="104782"/>
    <lineage>
        <taxon>Eukaryota</taxon>
        <taxon>Metazoa</taxon>
        <taxon>Spiralia</taxon>
        <taxon>Gnathifera</taxon>
        <taxon>Rotifera</taxon>
        <taxon>Eurotatoria</taxon>
        <taxon>Bdelloidea</taxon>
        <taxon>Adinetida</taxon>
        <taxon>Adinetidae</taxon>
        <taxon>Adineta</taxon>
    </lineage>
</organism>
<keyword evidence="3" id="KW-0732">Signal</keyword>
<keyword evidence="2" id="KW-0812">Transmembrane</keyword>
<keyword evidence="2" id="KW-1133">Transmembrane helix</keyword>
<feature type="region of interest" description="Disordered" evidence="1">
    <location>
        <begin position="793"/>
        <end position="822"/>
    </location>
</feature>
<accession>B3G3Z7</accession>
<feature type="transmembrane region" description="Helical" evidence="2">
    <location>
        <begin position="830"/>
        <end position="849"/>
    </location>
</feature>
<proteinExistence type="predicted"/>
<keyword evidence="2" id="KW-0472">Membrane</keyword>
<feature type="compositionally biased region" description="Low complexity" evidence="1">
    <location>
        <begin position="795"/>
        <end position="818"/>
    </location>
</feature>
<dbReference type="AlphaFoldDB" id="B3G3Z7"/>
<evidence type="ECO:0000256" key="1">
    <source>
        <dbReference type="SAM" id="MobiDB-lite"/>
    </source>
</evidence>